<proteinExistence type="predicted"/>
<feature type="compositionally biased region" description="Basic and acidic residues" evidence="1">
    <location>
        <begin position="76"/>
        <end position="90"/>
    </location>
</feature>
<dbReference type="Proteomes" id="UP000634136">
    <property type="component" value="Unassembled WGS sequence"/>
</dbReference>
<keyword evidence="3" id="KW-1185">Reference proteome</keyword>
<protein>
    <submittedName>
        <fullName evidence="2">Zinc finger BED domain-containing protein RICESLEEPER 2-like</fullName>
    </submittedName>
</protein>
<organism evidence="2 3">
    <name type="scientific">Senna tora</name>
    <dbReference type="NCBI Taxonomy" id="362788"/>
    <lineage>
        <taxon>Eukaryota</taxon>
        <taxon>Viridiplantae</taxon>
        <taxon>Streptophyta</taxon>
        <taxon>Embryophyta</taxon>
        <taxon>Tracheophyta</taxon>
        <taxon>Spermatophyta</taxon>
        <taxon>Magnoliopsida</taxon>
        <taxon>eudicotyledons</taxon>
        <taxon>Gunneridae</taxon>
        <taxon>Pentapetalae</taxon>
        <taxon>rosids</taxon>
        <taxon>fabids</taxon>
        <taxon>Fabales</taxon>
        <taxon>Fabaceae</taxon>
        <taxon>Caesalpinioideae</taxon>
        <taxon>Cassia clade</taxon>
        <taxon>Senna</taxon>
    </lineage>
</organism>
<accession>A0A835CHC0</accession>
<reference evidence="2" key="1">
    <citation type="submission" date="2020-09" db="EMBL/GenBank/DDBJ databases">
        <title>Genome-Enabled Discovery of Anthraquinone Biosynthesis in Senna tora.</title>
        <authorList>
            <person name="Kang S.-H."/>
            <person name="Pandey R.P."/>
            <person name="Lee C.-M."/>
            <person name="Sim J.-S."/>
            <person name="Jeong J.-T."/>
            <person name="Choi B.-S."/>
            <person name="Jung M."/>
            <person name="Ginzburg D."/>
            <person name="Zhao K."/>
            <person name="Won S.Y."/>
            <person name="Oh T.-J."/>
            <person name="Yu Y."/>
            <person name="Kim N.-H."/>
            <person name="Lee O.R."/>
            <person name="Lee T.-H."/>
            <person name="Bashyal P."/>
            <person name="Kim T.-S."/>
            <person name="Lee W.-H."/>
            <person name="Kawkins C."/>
            <person name="Kim C.-K."/>
            <person name="Kim J.S."/>
            <person name="Ahn B.O."/>
            <person name="Rhee S.Y."/>
            <person name="Sohng J.K."/>
        </authorList>
    </citation>
    <scope>NUCLEOTIDE SEQUENCE</scope>
    <source>
        <tissue evidence="2">Leaf</tissue>
    </source>
</reference>
<feature type="region of interest" description="Disordered" evidence="1">
    <location>
        <begin position="26"/>
        <end position="90"/>
    </location>
</feature>
<dbReference type="OrthoDB" id="2432695at2759"/>
<evidence type="ECO:0000256" key="1">
    <source>
        <dbReference type="SAM" id="MobiDB-lite"/>
    </source>
</evidence>
<gene>
    <name evidence="2" type="ORF">G2W53_004532</name>
</gene>
<comment type="caution">
    <text evidence="2">The sequence shown here is derived from an EMBL/GenBank/DDBJ whole genome shotgun (WGS) entry which is preliminary data.</text>
</comment>
<name>A0A835CHC0_9FABA</name>
<sequence>MTMEDCNSKFDEIDFYALQEAIRQEDEVDVEEEAIAKEIEAEAQTSQVNEASSKKRKSDSTPASTSNPTGTSTETESEKEFPRDLKKDPKQKVLAFQPKRKEQGETLAAVCFDHELYKKCSYLDVCTRWNSTYLMLESALKFKSAFGRLEDTYGDFLLEFGGEVTGERVLPLLLIGRLHLNLLNF</sequence>
<evidence type="ECO:0000313" key="2">
    <source>
        <dbReference type="EMBL" id="KAF7842234.1"/>
    </source>
</evidence>
<feature type="compositionally biased region" description="Low complexity" evidence="1">
    <location>
        <begin position="64"/>
        <end position="74"/>
    </location>
</feature>
<dbReference type="EMBL" id="JAAIUW010000002">
    <property type="protein sequence ID" value="KAF7842234.1"/>
    <property type="molecule type" value="Genomic_DNA"/>
</dbReference>
<dbReference type="AlphaFoldDB" id="A0A835CHC0"/>
<evidence type="ECO:0000313" key="3">
    <source>
        <dbReference type="Proteomes" id="UP000634136"/>
    </source>
</evidence>